<dbReference type="CDD" id="cd13654">
    <property type="entry name" value="PBP2_phosphate_like_2"/>
    <property type="match status" value="1"/>
</dbReference>
<dbReference type="GO" id="GO:0042301">
    <property type="term" value="F:phosphate ion binding"/>
    <property type="evidence" value="ECO:0007669"/>
    <property type="project" value="UniProtKB-UniRule"/>
</dbReference>
<keyword evidence="3" id="KW-0732">Signal</keyword>
<comment type="similarity">
    <text evidence="1 4">Belongs to the PstS family.</text>
</comment>
<evidence type="ECO:0000313" key="7">
    <source>
        <dbReference type="EMBL" id="WCR04813.1"/>
    </source>
</evidence>
<dbReference type="Gene3D" id="3.40.190.10">
    <property type="entry name" value="Periplasmic binding protein-like II"/>
    <property type="match status" value="2"/>
</dbReference>
<proteinExistence type="inferred from homology"/>
<dbReference type="AlphaFoldDB" id="A0AA45W7X1"/>
<dbReference type="Proteomes" id="UP000186216">
    <property type="component" value="Unassembled WGS sequence"/>
</dbReference>
<protein>
    <recommendedName>
        <fullName evidence="4">Phosphate-binding protein</fullName>
    </recommendedName>
</protein>
<dbReference type="RefSeq" id="WP_076528398.1">
    <property type="nucleotide sequence ID" value="NZ_CP067140.1"/>
</dbReference>
<evidence type="ECO:0000256" key="2">
    <source>
        <dbReference type="ARBA" id="ARBA00022448"/>
    </source>
</evidence>
<keyword evidence="4" id="KW-0964">Secreted</keyword>
<evidence type="ECO:0000256" key="1">
    <source>
        <dbReference type="ARBA" id="ARBA00008725"/>
    </source>
</evidence>
<evidence type="ECO:0000256" key="3">
    <source>
        <dbReference type="ARBA" id="ARBA00022729"/>
    </source>
</evidence>
<dbReference type="GO" id="GO:0007155">
    <property type="term" value="P:cell adhesion"/>
    <property type="evidence" value="ECO:0007669"/>
    <property type="project" value="UniProtKB-UniRule"/>
</dbReference>
<dbReference type="EMBL" id="FTOU01000022">
    <property type="protein sequence ID" value="SIT12899.1"/>
    <property type="molecule type" value="Genomic_DNA"/>
</dbReference>
<sequence>MFKVVFSNGPAAKAPLAATVAVIGAISAGEMHAQQITADGSSTVYPITLEATRRAGIDADINFSGTTGGFRRFCAGETDISNASRPINAEEIVTCAEAGIDYIELPIAFDALAVVVHAENDWADSITIEELRKLWEPAAEGTITTWQHIREDWPDRPVVLFGRGQDSGTYDYFTNVVVGETRASRSDYTASEDEEELASGIAADPGALGFFGVGAYFRHWEELKDLGVDTDDGPVHPSLREVLAGRYQPLARPLFLYVNVTSLDGKPELAGFLRDYLGELQNWVHFTGYMPLSPEAYEQAITRLEARTTGSRFDGELQVGIGIDDLYN</sequence>
<keyword evidence="9" id="KW-1185">Reference proteome</keyword>
<dbReference type="GO" id="GO:0006817">
    <property type="term" value="P:phosphate ion transport"/>
    <property type="evidence" value="ECO:0007669"/>
    <property type="project" value="UniProtKB-UniRule"/>
</dbReference>
<gene>
    <name evidence="7" type="ORF">JHX88_08930</name>
    <name evidence="6" type="ORF">SAMN05421772_12224</name>
</gene>
<evidence type="ECO:0000256" key="4">
    <source>
        <dbReference type="RuleBase" id="RU367119"/>
    </source>
</evidence>
<dbReference type="PANTHER" id="PTHR30570:SF1">
    <property type="entry name" value="PHOSPHATE-BINDING PROTEIN PSTS"/>
    <property type="match status" value="1"/>
</dbReference>
<dbReference type="Pfam" id="PF12849">
    <property type="entry name" value="PBP_like_2"/>
    <property type="match status" value="1"/>
</dbReference>
<organism evidence="6 8">
    <name type="scientific">Paracoccus saliphilus</name>
    <dbReference type="NCBI Taxonomy" id="405559"/>
    <lineage>
        <taxon>Bacteria</taxon>
        <taxon>Pseudomonadati</taxon>
        <taxon>Pseudomonadota</taxon>
        <taxon>Alphaproteobacteria</taxon>
        <taxon>Rhodobacterales</taxon>
        <taxon>Paracoccaceae</taxon>
        <taxon>Paracoccus</taxon>
    </lineage>
</organism>
<evidence type="ECO:0000313" key="9">
    <source>
        <dbReference type="Proteomes" id="UP001215549"/>
    </source>
</evidence>
<keyword evidence="4" id="KW-0574">Periplasm</keyword>
<reference evidence="6 8" key="1">
    <citation type="submission" date="2017-01" db="EMBL/GenBank/DDBJ databases">
        <authorList>
            <person name="Varghese N."/>
            <person name="Submissions S."/>
        </authorList>
    </citation>
    <scope>NUCLEOTIDE SEQUENCE [LARGE SCALE GENOMIC DNA]</scope>
    <source>
        <strain evidence="6 8">DSM 18447</strain>
    </source>
</reference>
<comment type="function">
    <text evidence="4">Involved in the system for phosphate transport across the cytoplasmic membrane.</text>
</comment>
<dbReference type="SUPFAM" id="SSF53850">
    <property type="entry name" value="Periplasmic binding protein-like II"/>
    <property type="match status" value="1"/>
</dbReference>
<dbReference type="InterPro" id="IPR024370">
    <property type="entry name" value="PBP_domain"/>
</dbReference>
<keyword evidence="4" id="KW-0592">Phosphate transport</keyword>
<keyword evidence="2 4" id="KW-0813">Transport</keyword>
<dbReference type="EMBL" id="CP067140">
    <property type="protein sequence ID" value="WCR04813.1"/>
    <property type="molecule type" value="Genomic_DNA"/>
</dbReference>
<dbReference type="PANTHER" id="PTHR30570">
    <property type="entry name" value="PERIPLASMIC PHOSPHATE BINDING COMPONENT OF PHOSPHATE ABC TRANSPORTER"/>
    <property type="match status" value="1"/>
</dbReference>
<feature type="domain" description="PBP" evidence="5">
    <location>
        <begin position="33"/>
        <end position="273"/>
    </location>
</feature>
<comment type="subcellular location">
    <subcellularLocation>
        <location evidence="4">Periplasm</location>
    </subcellularLocation>
    <subcellularLocation>
        <location evidence="4">Secreted</location>
    </subcellularLocation>
</comment>
<dbReference type="InterPro" id="IPR050811">
    <property type="entry name" value="Phosphate_ABC_transporter"/>
</dbReference>
<dbReference type="InterPro" id="IPR011862">
    <property type="entry name" value="Phos-bd"/>
</dbReference>
<accession>A0AA45W7X1</accession>
<dbReference type="Proteomes" id="UP001215549">
    <property type="component" value="Chromosome"/>
</dbReference>
<evidence type="ECO:0000313" key="8">
    <source>
        <dbReference type="Proteomes" id="UP000186216"/>
    </source>
</evidence>
<dbReference type="NCBIfam" id="TIGR02136">
    <property type="entry name" value="ptsS_2"/>
    <property type="match status" value="1"/>
</dbReference>
<dbReference type="GO" id="GO:0005576">
    <property type="term" value="C:extracellular region"/>
    <property type="evidence" value="ECO:0007669"/>
    <property type="project" value="UniProtKB-SubCell"/>
</dbReference>
<reference evidence="7 9" key="2">
    <citation type="submission" date="2021-01" db="EMBL/GenBank/DDBJ databases">
        <title>Biogeographic distribution of Paracoccus.</title>
        <authorList>
            <person name="Hollensteiner J."/>
            <person name="Leineberger J."/>
            <person name="Brinkhoff T."/>
            <person name="Daniel R."/>
        </authorList>
    </citation>
    <scope>NUCLEOTIDE SEQUENCE [LARGE SCALE GENOMIC DNA]</scope>
    <source>
        <strain evidence="7 9">DSM 18447</strain>
    </source>
</reference>
<name>A0AA45W7X1_9RHOB</name>
<evidence type="ECO:0000259" key="5">
    <source>
        <dbReference type="Pfam" id="PF12849"/>
    </source>
</evidence>
<evidence type="ECO:0000313" key="6">
    <source>
        <dbReference type="EMBL" id="SIT12899.1"/>
    </source>
</evidence>
<dbReference type="GO" id="GO:0042597">
    <property type="term" value="C:periplasmic space"/>
    <property type="evidence" value="ECO:0007669"/>
    <property type="project" value="UniProtKB-SubCell"/>
</dbReference>